<dbReference type="PROSITE" id="PS00622">
    <property type="entry name" value="HTH_LUXR_1"/>
    <property type="match status" value="1"/>
</dbReference>
<dbReference type="PROSITE" id="PS50043">
    <property type="entry name" value="HTH_LUXR_2"/>
    <property type="match status" value="1"/>
</dbReference>
<keyword evidence="3" id="KW-0804">Transcription</keyword>
<feature type="domain" description="HTH luxR-type" evidence="4">
    <location>
        <begin position="476"/>
        <end position="541"/>
    </location>
</feature>
<gene>
    <name evidence="5" type="ORF">ESP51_00045</name>
</gene>
<dbReference type="SMART" id="SM00421">
    <property type="entry name" value="HTH_LUXR"/>
    <property type="match status" value="1"/>
</dbReference>
<dbReference type="InterPro" id="IPR036388">
    <property type="entry name" value="WH-like_DNA-bd_sf"/>
</dbReference>
<dbReference type="AlphaFoldDB" id="A0A4Q2L927"/>
<keyword evidence="6" id="KW-1185">Reference proteome</keyword>
<organism evidence="5 6">
    <name type="scientific">Agromyces albus</name>
    <dbReference type="NCBI Taxonomy" id="205332"/>
    <lineage>
        <taxon>Bacteria</taxon>
        <taxon>Bacillati</taxon>
        <taxon>Actinomycetota</taxon>
        <taxon>Actinomycetes</taxon>
        <taxon>Micrococcales</taxon>
        <taxon>Microbacteriaceae</taxon>
        <taxon>Agromyces</taxon>
    </lineage>
</organism>
<dbReference type="SUPFAM" id="SSF48452">
    <property type="entry name" value="TPR-like"/>
    <property type="match status" value="2"/>
</dbReference>
<evidence type="ECO:0000259" key="4">
    <source>
        <dbReference type="PROSITE" id="PS50043"/>
    </source>
</evidence>
<comment type="caution">
    <text evidence="5">The sequence shown here is derived from an EMBL/GenBank/DDBJ whole genome shotgun (WGS) entry which is preliminary data.</text>
</comment>
<evidence type="ECO:0000256" key="3">
    <source>
        <dbReference type="ARBA" id="ARBA00023163"/>
    </source>
</evidence>
<evidence type="ECO:0000313" key="6">
    <source>
        <dbReference type="Proteomes" id="UP000293865"/>
    </source>
</evidence>
<protein>
    <submittedName>
        <fullName evidence="5">Helix-turn-helix transcriptional regulator</fullName>
    </submittedName>
</protein>
<dbReference type="Pfam" id="PF00196">
    <property type="entry name" value="GerE"/>
    <property type="match status" value="1"/>
</dbReference>
<dbReference type="PANTHER" id="PTHR44688">
    <property type="entry name" value="DNA-BINDING TRANSCRIPTIONAL ACTIVATOR DEVR_DOSR"/>
    <property type="match status" value="1"/>
</dbReference>
<dbReference type="GO" id="GO:0006355">
    <property type="term" value="P:regulation of DNA-templated transcription"/>
    <property type="evidence" value="ECO:0007669"/>
    <property type="project" value="InterPro"/>
</dbReference>
<dbReference type="RefSeq" id="WP_129518837.1">
    <property type="nucleotide sequence ID" value="NZ_SDPN01000001.1"/>
</dbReference>
<dbReference type="GO" id="GO:0003677">
    <property type="term" value="F:DNA binding"/>
    <property type="evidence" value="ECO:0007669"/>
    <property type="project" value="UniProtKB-KW"/>
</dbReference>
<dbReference type="Gene3D" id="1.10.10.10">
    <property type="entry name" value="Winged helix-like DNA-binding domain superfamily/Winged helix DNA-binding domain"/>
    <property type="match status" value="1"/>
</dbReference>
<evidence type="ECO:0000313" key="5">
    <source>
        <dbReference type="EMBL" id="RXZ73133.1"/>
    </source>
</evidence>
<keyword evidence="1" id="KW-0805">Transcription regulation</keyword>
<name>A0A4Q2L927_9MICO</name>
<dbReference type="PANTHER" id="PTHR44688:SF16">
    <property type="entry name" value="DNA-BINDING TRANSCRIPTIONAL ACTIVATOR DEVR_DOSR"/>
    <property type="match status" value="1"/>
</dbReference>
<reference evidence="5 6" key="1">
    <citation type="submission" date="2019-01" db="EMBL/GenBank/DDBJ databases">
        <title>Agromyces.</title>
        <authorList>
            <person name="Li J."/>
        </authorList>
    </citation>
    <scope>NUCLEOTIDE SEQUENCE [LARGE SCALE GENOMIC DNA]</scope>
    <source>
        <strain evidence="5 6">DSM 15934</strain>
    </source>
</reference>
<evidence type="ECO:0000256" key="1">
    <source>
        <dbReference type="ARBA" id="ARBA00023015"/>
    </source>
</evidence>
<sequence>MASSVVLDRGRSAFAEHRWTEAFTALSEADGEGALEGADLERLSTTALLLGREELGVEFATRAHEAFLEVGDQEGAARSAAWIGMYLMGHGDMAQSGGWLARANRIAESGGGAESVEGLLRIPAGLGALYTGDPDGAALAFAEAFTIGDRLHDRDAMALAHLGLGQAWIMLGHTDDGLALLDEVMVAIMAGEVSPVTSGIVYCSVIGSCYLAFDVRRAQEWTIALDRWCGARPDMVMYSGQCQAFRAELYRLHGAWADALEAARAAVERVRRGDWHGAWRAWYQQAEVHRLRGEFDAADKSYLRAAESGYPPQPGLALLRLAQGNVRLARSMIRQVSEEADLPTHNQLLPAVVEIELAAGDVEAARRAADELAEGMPRDAKPLLRAVAARCDGAVRLDEGNPRGALSSLRTAWACWQELEAPYEAARCRVLTARAWRALGDEASASMELDAARATFLELGAAPDVAAVDALSRRGPSAAFGPLTPREVEVLRLVASGKTNRAIAGELYLSEKTVDRHLSNIFSKLGISSRAAATAYAYEHALV</sequence>
<evidence type="ECO:0000256" key="2">
    <source>
        <dbReference type="ARBA" id="ARBA00023125"/>
    </source>
</evidence>
<dbReference type="Proteomes" id="UP000293865">
    <property type="component" value="Unassembled WGS sequence"/>
</dbReference>
<dbReference type="Gene3D" id="1.25.40.10">
    <property type="entry name" value="Tetratricopeptide repeat domain"/>
    <property type="match status" value="2"/>
</dbReference>
<dbReference type="CDD" id="cd06170">
    <property type="entry name" value="LuxR_C_like"/>
    <property type="match status" value="1"/>
</dbReference>
<dbReference type="PRINTS" id="PR00038">
    <property type="entry name" value="HTHLUXR"/>
</dbReference>
<proteinExistence type="predicted"/>
<dbReference type="SUPFAM" id="SSF46894">
    <property type="entry name" value="C-terminal effector domain of the bipartite response regulators"/>
    <property type="match status" value="1"/>
</dbReference>
<dbReference type="InterPro" id="IPR016032">
    <property type="entry name" value="Sig_transdc_resp-reg_C-effctor"/>
</dbReference>
<dbReference type="InterPro" id="IPR000792">
    <property type="entry name" value="Tscrpt_reg_LuxR_C"/>
</dbReference>
<dbReference type="EMBL" id="SDPN01000001">
    <property type="protein sequence ID" value="RXZ73133.1"/>
    <property type="molecule type" value="Genomic_DNA"/>
</dbReference>
<keyword evidence="2" id="KW-0238">DNA-binding</keyword>
<dbReference type="OrthoDB" id="27092at2"/>
<dbReference type="InterPro" id="IPR011990">
    <property type="entry name" value="TPR-like_helical_dom_sf"/>
</dbReference>
<accession>A0A4Q2L927</accession>